<proteinExistence type="predicted"/>
<name>A0ABQ9XUX3_9EUKA</name>
<sequence length="234" mass="27038">MMSKILTHVVHDCSAEVLLPLVEADLIPQLINTLNPLSLSPTEAVDIHTSLLESISHSVRLTTPYYLAVLGIEDGNEQQAVHTTVFQQVLVPSEKYIRHLCVNRYSIIDGDMSSEFMFLLAHLLQICPYYQPTMDLVLHMPVVLPIPSCLTIIEKEQSIFLFLYNMNNAQWEWNETKGVQQQMWKTVHRMLRMEGIEALIEEKLQNDQNGYFGRLIVQQSIRWHDQQGVNPQRR</sequence>
<gene>
    <name evidence="1" type="ORF">BLNAU_9835</name>
</gene>
<keyword evidence="2" id="KW-1185">Reference proteome</keyword>
<accession>A0ABQ9XUX3</accession>
<evidence type="ECO:0000313" key="2">
    <source>
        <dbReference type="Proteomes" id="UP001281761"/>
    </source>
</evidence>
<dbReference type="Proteomes" id="UP001281761">
    <property type="component" value="Unassembled WGS sequence"/>
</dbReference>
<organism evidence="1 2">
    <name type="scientific">Blattamonas nauphoetae</name>
    <dbReference type="NCBI Taxonomy" id="2049346"/>
    <lineage>
        <taxon>Eukaryota</taxon>
        <taxon>Metamonada</taxon>
        <taxon>Preaxostyla</taxon>
        <taxon>Oxymonadida</taxon>
        <taxon>Blattamonas</taxon>
    </lineage>
</organism>
<comment type="caution">
    <text evidence="1">The sequence shown here is derived from an EMBL/GenBank/DDBJ whole genome shotgun (WGS) entry which is preliminary data.</text>
</comment>
<reference evidence="1 2" key="1">
    <citation type="journal article" date="2022" name="bioRxiv">
        <title>Genomics of Preaxostyla Flagellates Illuminates Evolutionary Transitions and the Path Towards Mitochondrial Loss.</title>
        <authorList>
            <person name="Novak L.V.F."/>
            <person name="Treitli S.C."/>
            <person name="Pyrih J."/>
            <person name="Halakuc P."/>
            <person name="Pipaliya S.V."/>
            <person name="Vacek V."/>
            <person name="Brzon O."/>
            <person name="Soukal P."/>
            <person name="Eme L."/>
            <person name="Dacks J.B."/>
            <person name="Karnkowska A."/>
            <person name="Elias M."/>
            <person name="Hampl V."/>
        </authorList>
    </citation>
    <scope>NUCLEOTIDE SEQUENCE [LARGE SCALE GENOMIC DNA]</scope>
    <source>
        <strain evidence="1">NAU3</strain>
        <tissue evidence="1">Gut</tissue>
    </source>
</reference>
<evidence type="ECO:0000313" key="1">
    <source>
        <dbReference type="EMBL" id="KAK2955283.1"/>
    </source>
</evidence>
<protein>
    <submittedName>
        <fullName evidence="1">Uncharacterized protein</fullName>
    </submittedName>
</protein>
<dbReference type="EMBL" id="JARBJD010000069">
    <property type="protein sequence ID" value="KAK2955283.1"/>
    <property type="molecule type" value="Genomic_DNA"/>
</dbReference>